<feature type="transmembrane region" description="Helical" evidence="10">
    <location>
        <begin position="182"/>
        <end position="199"/>
    </location>
</feature>
<evidence type="ECO:0000256" key="9">
    <source>
        <dbReference type="ARBA" id="ARBA00023136"/>
    </source>
</evidence>
<comment type="similarity">
    <text evidence="3 10">Belongs to the ALG6/ALG8 glucosyltransferase family.</text>
</comment>
<dbReference type="PANTHER" id="PTHR12413:SF1">
    <property type="entry name" value="DOLICHYL PYROPHOSPHATE MAN9GLCNAC2 ALPHA-1,3-GLUCOSYLTRANSFERASE"/>
    <property type="match status" value="1"/>
</dbReference>
<name>A0A914UQ66_9BILA</name>
<evidence type="ECO:0000313" key="12">
    <source>
        <dbReference type="WBParaSite" id="PSAMB.scaffold1172size35012.g11562.t1"/>
    </source>
</evidence>
<reference evidence="12" key="1">
    <citation type="submission" date="2022-11" db="UniProtKB">
        <authorList>
            <consortium name="WormBaseParasite"/>
        </authorList>
    </citation>
    <scope>IDENTIFICATION</scope>
</reference>
<keyword evidence="8 10" id="KW-1133">Transmembrane helix</keyword>
<protein>
    <recommendedName>
        <fullName evidence="10">Alpha-1,3-glucosyltransferase</fullName>
        <ecNumber evidence="10">2.4.1.-</ecNumber>
    </recommendedName>
</protein>
<evidence type="ECO:0000256" key="5">
    <source>
        <dbReference type="ARBA" id="ARBA00022679"/>
    </source>
</evidence>
<accession>A0A914UQ66</accession>
<keyword evidence="11" id="KW-1185">Reference proteome</keyword>
<dbReference type="PANTHER" id="PTHR12413">
    <property type="entry name" value="DOLICHYL GLYCOSYLTRANSFERASE"/>
    <property type="match status" value="1"/>
</dbReference>
<comment type="pathway">
    <text evidence="2 10">Protein modification; protein glycosylation.</text>
</comment>
<evidence type="ECO:0000256" key="8">
    <source>
        <dbReference type="ARBA" id="ARBA00022989"/>
    </source>
</evidence>
<dbReference type="GO" id="GO:0042281">
    <property type="term" value="F:dolichyl pyrophosphate Man9GlcNAc2 alpha-1,3-glucosyltransferase activity"/>
    <property type="evidence" value="ECO:0007669"/>
    <property type="project" value="TreeGrafter"/>
</dbReference>
<feature type="transmembrane region" description="Helical" evidence="10">
    <location>
        <begin position="383"/>
        <end position="416"/>
    </location>
</feature>
<comment type="subcellular location">
    <subcellularLocation>
        <location evidence="1 10">Endoplasmic reticulum membrane</location>
        <topology evidence="1 10">Multi-pass membrane protein</topology>
    </subcellularLocation>
</comment>
<feature type="transmembrane region" description="Helical" evidence="10">
    <location>
        <begin position="311"/>
        <end position="332"/>
    </location>
</feature>
<proteinExistence type="inferred from homology"/>
<evidence type="ECO:0000256" key="1">
    <source>
        <dbReference type="ARBA" id="ARBA00004477"/>
    </source>
</evidence>
<feature type="transmembrane region" description="Helical" evidence="10">
    <location>
        <begin position="344"/>
        <end position="371"/>
    </location>
</feature>
<evidence type="ECO:0000256" key="2">
    <source>
        <dbReference type="ARBA" id="ARBA00004922"/>
    </source>
</evidence>
<feature type="transmembrane region" description="Helical" evidence="10">
    <location>
        <begin position="247"/>
        <end position="265"/>
    </location>
</feature>
<keyword evidence="5 10" id="KW-0808">Transferase</keyword>
<evidence type="ECO:0000256" key="10">
    <source>
        <dbReference type="RuleBase" id="RU363110"/>
    </source>
</evidence>
<dbReference type="GO" id="GO:0005789">
    <property type="term" value="C:endoplasmic reticulum membrane"/>
    <property type="evidence" value="ECO:0007669"/>
    <property type="project" value="UniProtKB-SubCell"/>
</dbReference>
<dbReference type="WBParaSite" id="PSAMB.scaffold1172size35012.g11562.t1">
    <property type="protein sequence ID" value="PSAMB.scaffold1172size35012.g11562.t1"/>
    <property type="gene ID" value="PSAMB.scaffold1172size35012.g11562"/>
</dbReference>
<sequence>MSQNYVRSETKGIDRYMIATSLGALLVGFVFRWAVSIGSYSGEGKPPMFGDYEAQRHWMEITYQLPVKQWYVNSTENDLLYWGLDYPPLTAYHSWLMGFIGHKWNSSWVALGSSRGLETYTHKMFMRATVAIADLLVFLPAVVVYVAFCQKQRGSAASIGLYIATHVLFPGMILMDYGHFQYNCVSLGLFCWAVIAIMAKKDLLGSFLFVCALNYKQMELYHAFPFFFYLLGSCIRSDSLFQGLSKLIMVGATVIGSFTVLWFPFLRDIDVALQVVRRIFPVNRGLFEDKVANVWCALSVQFKWRNYDIDYLLLLSTASVLLAVAPSSLLLLLRPTRSNFKKSLLISSLTFFLFSFQVHEKSILLAAIPALLTLHEDVFACGWFLLVSVISLFPLCVKDGTVIAFFALAVFYYVWLWDVHDFAPVRRSPESKWSLSNLLTIASHASVIGGLGLCAVSTVAAPPQRFPDLFPLLNAIYCCAHFCLFLLYFNYRMLFDRATPIHHTPAKTKRKTQ</sequence>
<evidence type="ECO:0000256" key="3">
    <source>
        <dbReference type="ARBA" id="ARBA00008715"/>
    </source>
</evidence>
<dbReference type="Proteomes" id="UP000887566">
    <property type="component" value="Unplaced"/>
</dbReference>
<feature type="transmembrane region" description="Helical" evidence="10">
    <location>
        <begin position="472"/>
        <end position="491"/>
    </location>
</feature>
<dbReference type="Pfam" id="PF03155">
    <property type="entry name" value="Alg6_Alg8"/>
    <property type="match status" value="1"/>
</dbReference>
<dbReference type="EC" id="2.4.1.-" evidence="10"/>
<feature type="transmembrane region" description="Helical" evidence="10">
    <location>
        <begin position="154"/>
        <end position="175"/>
    </location>
</feature>
<feature type="transmembrane region" description="Helical" evidence="10">
    <location>
        <begin position="124"/>
        <end position="148"/>
    </location>
</feature>
<organism evidence="11 12">
    <name type="scientific">Plectus sambesii</name>
    <dbReference type="NCBI Taxonomy" id="2011161"/>
    <lineage>
        <taxon>Eukaryota</taxon>
        <taxon>Metazoa</taxon>
        <taxon>Ecdysozoa</taxon>
        <taxon>Nematoda</taxon>
        <taxon>Chromadorea</taxon>
        <taxon>Plectida</taxon>
        <taxon>Plectina</taxon>
        <taxon>Plectoidea</taxon>
        <taxon>Plectidae</taxon>
        <taxon>Plectus</taxon>
    </lineage>
</organism>
<evidence type="ECO:0000256" key="4">
    <source>
        <dbReference type="ARBA" id="ARBA00022676"/>
    </source>
</evidence>
<keyword evidence="7 10" id="KW-0256">Endoplasmic reticulum</keyword>
<feature type="transmembrane region" description="Helical" evidence="10">
    <location>
        <begin position="219"/>
        <end position="235"/>
    </location>
</feature>
<dbReference type="InterPro" id="IPR004856">
    <property type="entry name" value="Glyco_trans_ALG6/ALG8"/>
</dbReference>
<evidence type="ECO:0000313" key="11">
    <source>
        <dbReference type="Proteomes" id="UP000887566"/>
    </source>
</evidence>
<keyword evidence="9 10" id="KW-0472">Membrane</keyword>
<dbReference type="AlphaFoldDB" id="A0A914UQ66"/>
<evidence type="ECO:0000256" key="7">
    <source>
        <dbReference type="ARBA" id="ARBA00022824"/>
    </source>
</evidence>
<feature type="transmembrane region" description="Helical" evidence="10">
    <location>
        <begin position="437"/>
        <end position="460"/>
    </location>
</feature>
<evidence type="ECO:0000256" key="6">
    <source>
        <dbReference type="ARBA" id="ARBA00022692"/>
    </source>
</evidence>
<keyword evidence="4 10" id="KW-0328">Glycosyltransferase</keyword>
<keyword evidence="6 10" id="KW-0812">Transmembrane</keyword>
<feature type="transmembrane region" description="Helical" evidence="10">
    <location>
        <begin position="16"/>
        <end position="35"/>
    </location>
</feature>